<dbReference type="GO" id="GO:0051087">
    <property type="term" value="F:protein-folding chaperone binding"/>
    <property type="evidence" value="ECO:0007669"/>
    <property type="project" value="InterPro"/>
</dbReference>
<comment type="similarity">
    <text evidence="2 10 12">Belongs to the GrpE family.</text>
</comment>
<dbReference type="RefSeq" id="WP_184664384.1">
    <property type="nucleotide sequence ID" value="NZ_JACHHB010000009.1"/>
</dbReference>
<name>A0A840QR69_9BACI</name>
<dbReference type="InterPro" id="IPR013805">
    <property type="entry name" value="GrpE_CC"/>
</dbReference>
<evidence type="ECO:0000256" key="2">
    <source>
        <dbReference type="ARBA" id="ARBA00009054"/>
    </source>
</evidence>
<keyword evidence="15" id="KW-1185">Reference proteome</keyword>
<evidence type="ECO:0000256" key="8">
    <source>
        <dbReference type="ARBA" id="ARBA00072274"/>
    </source>
</evidence>
<evidence type="ECO:0000256" key="3">
    <source>
        <dbReference type="ARBA" id="ARBA00011738"/>
    </source>
</evidence>
<feature type="region of interest" description="Disordered" evidence="13">
    <location>
        <begin position="1"/>
        <end position="50"/>
    </location>
</feature>
<dbReference type="PANTHER" id="PTHR21237">
    <property type="entry name" value="GRPE PROTEIN"/>
    <property type="match status" value="1"/>
</dbReference>
<evidence type="ECO:0000256" key="6">
    <source>
        <dbReference type="ARBA" id="ARBA00023186"/>
    </source>
</evidence>
<accession>A0A840QR69</accession>
<evidence type="ECO:0000256" key="5">
    <source>
        <dbReference type="ARBA" id="ARBA00023016"/>
    </source>
</evidence>
<organism evidence="14 15">
    <name type="scientific">Texcoconibacillus texcoconensis</name>
    <dbReference type="NCBI Taxonomy" id="1095777"/>
    <lineage>
        <taxon>Bacteria</taxon>
        <taxon>Bacillati</taxon>
        <taxon>Bacillota</taxon>
        <taxon>Bacilli</taxon>
        <taxon>Bacillales</taxon>
        <taxon>Bacillaceae</taxon>
        <taxon>Texcoconibacillus</taxon>
    </lineage>
</organism>
<comment type="subunit">
    <text evidence="3 10">Homodimer.</text>
</comment>
<evidence type="ECO:0000313" key="14">
    <source>
        <dbReference type="EMBL" id="MBB5173952.1"/>
    </source>
</evidence>
<dbReference type="PROSITE" id="PS01071">
    <property type="entry name" value="GRPE"/>
    <property type="match status" value="1"/>
</dbReference>
<reference evidence="14 15" key="1">
    <citation type="submission" date="2020-08" db="EMBL/GenBank/DDBJ databases">
        <title>Genomic Encyclopedia of Type Strains, Phase IV (KMG-IV): sequencing the most valuable type-strain genomes for metagenomic binning, comparative biology and taxonomic classification.</title>
        <authorList>
            <person name="Goeker M."/>
        </authorList>
    </citation>
    <scope>NUCLEOTIDE SEQUENCE [LARGE SCALE GENOMIC DNA]</scope>
    <source>
        <strain evidence="14 15">DSM 24696</strain>
    </source>
</reference>
<feature type="compositionally biased region" description="Acidic residues" evidence="13">
    <location>
        <begin position="19"/>
        <end position="28"/>
    </location>
</feature>
<dbReference type="PRINTS" id="PR00773">
    <property type="entry name" value="GRPEPROTEIN"/>
</dbReference>
<sequence>MTEQSKQQEMQTSQQEEASVSEEQEIQEDDKASEQEAKSEQELKIEDLEHQVSDLNERLLRVQADYDNFRRRTKQAKEQEAKYRSQTFLEKLLPVVDNFDRAIQTTPETEEAKNLLEGLDIVYRQLHEALNGEGVKQIETVGQPFDPHVHQAVMQVESDEYDSNVVVEELQTGYQLHDRVIRPAMVKVNT</sequence>
<evidence type="ECO:0000256" key="11">
    <source>
        <dbReference type="RuleBase" id="RU000639"/>
    </source>
</evidence>
<keyword evidence="4 10" id="KW-0963">Cytoplasm</keyword>
<dbReference type="Proteomes" id="UP000551878">
    <property type="component" value="Unassembled WGS sequence"/>
</dbReference>
<protein>
    <recommendedName>
        <fullName evidence="8 10">Protein GrpE</fullName>
    </recommendedName>
    <alternativeName>
        <fullName evidence="9 10">HSP-70 cofactor</fullName>
    </alternativeName>
</protein>
<comment type="function">
    <text evidence="7 10 11">Participates actively in the response to hyperosmotic and heat shock by preventing the aggregation of stress-denatured proteins, in association with DnaK and GrpE. It is the nucleotide exchange factor for DnaK and may function as a thermosensor. Unfolded proteins bind initially to DnaJ; upon interaction with the DnaJ-bound protein, DnaK hydrolyzes its bound ATP, resulting in the formation of a stable complex. GrpE releases ADP from DnaK; ATP binding to DnaK triggers the release of the substrate protein, thus completing the reaction cycle. Several rounds of ATP-dependent interactions between DnaJ, DnaK and GrpE are required for fully efficient folding.</text>
</comment>
<dbReference type="HAMAP" id="MF_01151">
    <property type="entry name" value="GrpE"/>
    <property type="match status" value="1"/>
</dbReference>
<dbReference type="NCBIfam" id="NF010738">
    <property type="entry name" value="PRK14140.1"/>
    <property type="match status" value="1"/>
</dbReference>
<dbReference type="CDD" id="cd00446">
    <property type="entry name" value="GrpE"/>
    <property type="match status" value="1"/>
</dbReference>
<dbReference type="PANTHER" id="PTHR21237:SF23">
    <property type="entry name" value="GRPE PROTEIN HOMOLOG, MITOCHONDRIAL"/>
    <property type="match status" value="1"/>
</dbReference>
<feature type="compositionally biased region" description="Basic and acidic residues" evidence="13">
    <location>
        <begin position="29"/>
        <end position="50"/>
    </location>
</feature>
<dbReference type="InterPro" id="IPR009012">
    <property type="entry name" value="GrpE_head"/>
</dbReference>
<dbReference type="GO" id="GO:0051082">
    <property type="term" value="F:unfolded protein binding"/>
    <property type="evidence" value="ECO:0007669"/>
    <property type="project" value="TreeGrafter"/>
</dbReference>
<dbReference type="FunFam" id="2.30.22.10:FF:000001">
    <property type="entry name" value="Protein GrpE"/>
    <property type="match status" value="1"/>
</dbReference>
<dbReference type="GO" id="GO:0042803">
    <property type="term" value="F:protein homodimerization activity"/>
    <property type="evidence" value="ECO:0007669"/>
    <property type="project" value="InterPro"/>
</dbReference>
<dbReference type="AlphaFoldDB" id="A0A840QR69"/>
<evidence type="ECO:0000256" key="10">
    <source>
        <dbReference type="HAMAP-Rule" id="MF_01151"/>
    </source>
</evidence>
<dbReference type="SUPFAM" id="SSF51064">
    <property type="entry name" value="Head domain of nucleotide exchange factor GrpE"/>
    <property type="match status" value="1"/>
</dbReference>
<keyword evidence="5 10" id="KW-0346">Stress response</keyword>
<dbReference type="EMBL" id="JACHHB010000009">
    <property type="protein sequence ID" value="MBB5173952.1"/>
    <property type="molecule type" value="Genomic_DNA"/>
</dbReference>
<keyword evidence="6 10" id="KW-0143">Chaperone</keyword>
<comment type="caution">
    <text evidence="14">The sequence shown here is derived from an EMBL/GenBank/DDBJ whole genome shotgun (WGS) entry which is preliminary data.</text>
</comment>
<evidence type="ECO:0000256" key="12">
    <source>
        <dbReference type="RuleBase" id="RU004478"/>
    </source>
</evidence>
<evidence type="ECO:0000256" key="7">
    <source>
        <dbReference type="ARBA" id="ARBA00053401"/>
    </source>
</evidence>
<evidence type="ECO:0000256" key="9">
    <source>
        <dbReference type="ARBA" id="ARBA00076414"/>
    </source>
</evidence>
<evidence type="ECO:0000256" key="13">
    <source>
        <dbReference type="SAM" id="MobiDB-lite"/>
    </source>
</evidence>
<dbReference type="Pfam" id="PF01025">
    <property type="entry name" value="GrpE"/>
    <property type="match status" value="1"/>
</dbReference>
<dbReference type="InterPro" id="IPR000740">
    <property type="entry name" value="GrpE"/>
</dbReference>
<evidence type="ECO:0000256" key="1">
    <source>
        <dbReference type="ARBA" id="ARBA00004496"/>
    </source>
</evidence>
<evidence type="ECO:0000313" key="15">
    <source>
        <dbReference type="Proteomes" id="UP000551878"/>
    </source>
</evidence>
<comment type="subcellular location">
    <subcellularLocation>
        <location evidence="1 10">Cytoplasm</location>
    </subcellularLocation>
</comment>
<gene>
    <name evidence="10" type="primary">grpE</name>
    <name evidence="14" type="ORF">HNQ41_002142</name>
</gene>
<dbReference type="GO" id="GO:0000774">
    <property type="term" value="F:adenyl-nucleotide exchange factor activity"/>
    <property type="evidence" value="ECO:0007669"/>
    <property type="project" value="InterPro"/>
</dbReference>
<evidence type="ECO:0000256" key="4">
    <source>
        <dbReference type="ARBA" id="ARBA00022490"/>
    </source>
</evidence>
<dbReference type="SUPFAM" id="SSF58014">
    <property type="entry name" value="Coiled-coil domain of nucleotide exchange factor GrpE"/>
    <property type="match status" value="1"/>
</dbReference>
<dbReference type="GO" id="GO:0006457">
    <property type="term" value="P:protein folding"/>
    <property type="evidence" value="ECO:0007669"/>
    <property type="project" value="InterPro"/>
</dbReference>
<dbReference type="Gene3D" id="3.90.20.20">
    <property type="match status" value="1"/>
</dbReference>
<dbReference type="GO" id="GO:0005737">
    <property type="term" value="C:cytoplasm"/>
    <property type="evidence" value="ECO:0007669"/>
    <property type="project" value="UniProtKB-SubCell"/>
</dbReference>
<proteinExistence type="inferred from homology"/>
<dbReference type="Gene3D" id="2.30.22.10">
    <property type="entry name" value="Head domain of nucleotide exchange factor GrpE"/>
    <property type="match status" value="1"/>
</dbReference>
<feature type="compositionally biased region" description="Low complexity" evidence="13">
    <location>
        <begin position="1"/>
        <end position="18"/>
    </location>
</feature>